<reference evidence="4" key="1">
    <citation type="journal article" date="2019" name="Int. J. Syst. Evol. Microbiol.">
        <title>The Global Catalogue of Microorganisms (GCM) 10K type strain sequencing project: providing services to taxonomists for standard genome sequencing and annotation.</title>
        <authorList>
            <consortium name="The Broad Institute Genomics Platform"/>
            <consortium name="The Broad Institute Genome Sequencing Center for Infectious Disease"/>
            <person name="Wu L."/>
            <person name="Ma J."/>
        </authorList>
    </citation>
    <scope>NUCLEOTIDE SEQUENCE [LARGE SCALE GENOMIC DNA]</scope>
    <source>
        <strain evidence="4">CGMCC 4.7152</strain>
    </source>
</reference>
<name>A0ABV9VQJ4_9ACTN</name>
<proteinExistence type="predicted"/>
<sequence>RTGADADGRTGADADGRTGADAGTGADVRAGVDVRVVAGAGTGTGADVGAGARVGTLVDRAGVDATTRTRAAEAGMVADADVVEGLLVRLAVCDADTVHPGVLAARKAWTAESRAAFALELFERWLAAGAPAADGWCMQAVGLIGDDAGARRVAADAKHWPGQGASARAQAALDALRHRGTDAALIELNLLAEKSRFPVFKSVARQHIEAIADLRGLTPDELADRLVPTLGLDDDGGGTVDTDAGVFRIAFDHQLLPVVRDATGRVHAELPKPARGEDKQRHKRAKDRIAALRKEARASAALHVSRLERAMCTGRRVPAAIFLDRFATHPWMSHLARRLVWGAFDGTTLVSTVRVAEDGTLATATDEPATLPPGATLGVLHPLEFPTGTLPTGALPTGTLPTGSPATGTLAAWVEVFADYELLQPFEQLGRPFYEIAAAERSATGIDRFAGHKTTYAVLRGLERHGWTRWYDVGVQMAKPLGGGVHAVLETDPGWHASDTVDSALPQTVGVVVLAGAGSRTFADLPRVVFSELIHDLRIVT</sequence>
<feature type="compositionally biased region" description="Basic and acidic residues" evidence="1">
    <location>
        <begin position="1"/>
        <end position="18"/>
    </location>
</feature>
<protein>
    <submittedName>
        <fullName evidence="3">DUF4132 domain-containing protein</fullName>
    </submittedName>
</protein>
<feature type="region of interest" description="Disordered" evidence="1">
    <location>
        <begin position="1"/>
        <end position="24"/>
    </location>
</feature>
<dbReference type="Proteomes" id="UP001595912">
    <property type="component" value="Unassembled WGS sequence"/>
</dbReference>
<dbReference type="EMBL" id="JBHSIU010000008">
    <property type="protein sequence ID" value="MFC4997212.1"/>
    <property type="molecule type" value="Genomic_DNA"/>
</dbReference>
<evidence type="ECO:0000256" key="1">
    <source>
        <dbReference type="SAM" id="MobiDB-lite"/>
    </source>
</evidence>
<keyword evidence="4" id="KW-1185">Reference proteome</keyword>
<comment type="caution">
    <text evidence="3">The sequence shown here is derived from an EMBL/GenBank/DDBJ whole genome shotgun (WGS) entry which is preliminary data.</text>
</comment>
<dbReference type="Pfam" id="PF13569">
    <property type="entry name" value="DUF4132"/>
    <property type="match status" value="2"/>
</dbReference>
<organism evidence="3 4">
    <name type="scientific">Dactylosporangium cerinum</name>
    <dbReference type="NCBI Taxonomy" id="1434730"/>
    <lineage>
        <taxon>Bacteria</taxon>
        <taxon>Bacillati</taxon>
        <taxon>Actinomycetota</taxon>
        <taxon>Actinomycetes</taxon>
        <taxon>Micromonosporales</taxon>
        <taxon>Micromonosporaceae</taxon>
        <taxon>Dactylosporangium</taxon>
    </lineage>
</organism>
<dbReference type="RefSeq" id="WP_380113443.1">
    <property type="nucleotide sequence ID" value="NZ_JBHSIU010000008.1"/>
</dbReference>
<accession>A0ABV9VQJ4</accession>
<feature type="domain" description="DUF4132" evidence="2">
    <location>
        <begin position="407"/>
        <end position="467"/>
    </location>
</feature>
<evidence type="ECO:0000259" key="2">
    <source>
        <dbReference type="Pfam" id="PF13569"/>
    </source>
</evidence>
<feature type="non-terminal residue" evidence="3">
    <location>
        <position position="1"/>
    </location>
</feature>
<evidence type="ECO:0000313" key="4">
    <source>
        <dbReference type="Proteomes" id="UP001595912"/>
    </source>
</evidence>
<feature type="domain" description="DUF4132" evidence="2">
    <location>
        <begin position="264"/>
        <end position="388"/>
    </location>
</feature>
<dbReference type="InterPro" id="IPR025406">
    <property type="entry name" value="DUF4132"/>
</dbReference>
<gene>
    <name evidence="3" type="ORF">ACFPIJ_05170</name>
</gene>
<evidence type="ECO:0000313" key="3">
    <source>
        <dbReference type="EMBL" id="MFC4997212.1"/>
    </source>
</evidence>